<sequence length="233" mass="24501">MLCGRHRQLPGNLLKRLQKCAEWEPPEPYNRLLLLLSLPDPAGSGTETKQSSGSNDPGDRALFQTSTPSMPGLSAPALLACQANTLMGCSPLMNSTREPPEEGIPVCGVVQCAGHALASSTPYASDGVGTGVGVGAGALGTDLLTSRLIQPHPQATLRVPGDSASEARGVAGVGITLSDKAERSLLDCIPVSSRLCAVRLDVSVRINSYRTVVYNTPCLLHIAVFITFPFYTF</sequence>
<accession>A0A183B900</accession>
<dbReference type="Proteomes" id="UP000272942">
    <property type="component" value="Unassembled WGS sequence"/>
</dbReference>
<evidence type="ECO:0000313" key="4">
    <source>
        <dbReference type="WBParaSite" id="ECPE_0001572501-mRNA-1"/>
    </source>
</evidence>
<dbReference type="WBParaSite" id="ECPE_0001572501-mRNA-1">
    <property type="protein sequence ID" value="ECPE_0001572501-mRNA-1"/>
    <property type="gene ID" value="ECPE_0001572501"/>
</dbReference>
<dbReference type="AlphaFoldDB" id="A0A183B900"/>
<gene>
    <name evidence="2" type="ORF">ECPE_LOCUS15685</name>
</gene>
<reference evidence="4" key="1">
    <citation type="submission" date="2016-06" db="UniProtKB">
        <authorList>
            <consortium name="WormBaseParasite"/>
        </authorList>
    </citation>
    <scope>IDENTIFICATION</scope>
</reference>
<reference evidence="2 3" key="2">
    <citation type="submission" date="2018-11" db="EMBL/GenBank/DDBJ databases">
        <authorList>
            <consortium name="Pathogen Informatics"/>
        </authorList>
    </citation>
    <scope>NUCLEOTIDE SEQUENCE [LARGE SCALE GENOMIC DNA]</scope>
    <source>
        <strain evidence="2 3">Egypt</strain>
    </source>
</reference>
<keyword evidence="3" id="KW-1185">Reference proteome</keyword>
<protein>
    <submittedName>
        <fullName evidence="2 4">Uncharacterized protein</fullName>
    </submittedName>
</protein>
<dbReference type="OrthoDB" id="6278246at2759"/>
<proteinExistence type="predicted"/>
<dbReference type="EMBL" id="UZAN01061458">
    <property type="protein sequence ID" value="VDP92957.1"/>
    <property type="molecule type" value="Genomic_DNA"/>
</dbReference>
<feature type="compositionally biased region" description="Polar residues" evidence="1">
    <location>
        <begin position="45"/>
        <end position="55"/>
    </location>
</feature>
<evidence type="ECO:0000256" key="1">
    <source>
        <dbReference type="SAM" id="MobiDB-lite"/>
    </source>
</evidence>
<evidence type="ECO:0000313" key="3">
    <source>
        <dbReference type="Proteomes" id="UP000272942"/>
    </source>
</evidence>
<organism evidence="4">
    <name type="scientific">Echinostoma caproni</name>
    <dbReference type="NCBI Taxonomy" id="27848"/>
    <lineage>
        <taxon>Eukaryota</taxon>
        <taxon>Metazoa</taxon>
        <taxon>Spiralia</taxon>
        <taxon>Lophotrochozoa</taxon>
        <taxon>Platyhelminthes</taxon>
        <taxon>Trematoda</taxon>
        <taxon>Digenea</taxon>
        <taxon>Plagiorchiida</taxon>
        <taxon>Echinostomata</taxon>
        <taxon>Echinostomatoidea</taxon>
        <taxon>Echinostomatidae</taxon>
        <taxon>Echinostoma</taxon>
    </lineage>
</organism>
<name>A0A183B900_9TREM</name>
<evidence type="ECO:0000313" key="2">
    <source>
        <dbReference type="EMBL" id="VDP92957.1"/>
    </source>
</evidence>
<feature type="region of interest" description="Disordered" evidence="1">
    <location>
        <begin position="40"/>
        <end position="62"/>
    </location>
</feature>